<organism evidence="1 2">
    <name type="scientific">Legionella brunensis</name>
    <dbReference type="NCBI Taxonomy" id="29422"/>
    <lineage>
        <taxon>Bacteria</taxon>
        <taxon>Pseudomonadati</taxon>
        <taxon>Pseudomonadota</taxon>
        <taxon>Gammaproteobacteria</taxon>
        <taxon>Legionellales</taxon>
        <taxon>Legionellaceae</taxon>
        <taxon>Legionella</taxon>
    </lineage>
</organism>
<evidence type="ECO:0000313" key="2">
    <source>
        <dbReference type="Proteomes" id="UP000054742"/>
    </source>
</evidence>
<dbReference type="RefSeq" id="WP_058441222.1">
    <property type="nucleotide sequence ID" value="NZ_CAAAHU010000006.1"/>
</dbReference>
<name>A0A0W0SNF5_9GAMM</name>
<dbReference type="Proteomes" id="UP000054742">
    <property type="component" value="Unassembled WGS sequence"/>
</dbReference>
<gene>
    <name evidence="1" type="ORF">Lbru_1145</name>
</gene>
<sequence>MGENNFNTNSTKSSLSRELITEIRTAESPIKLRGVFKTIDENFLKKAKFASGFVSSVGRCQLALKISSPQPAARLECSSPD</sequence>
<keyword evidence="2" id="KW-1185">Reference proteome</keyword>
<comment type="caution">
    <text evidence="1">The sequence shown here is derived from an EMBL/GenBank/DDBJ whole genome shotgun (WGS) entry which is preliminary data.</text>
</comment>
<evidence type="ECO:0000313" key="1">
    <source>
        <dbReference type="EMBL" id="KTC84930.1"/>
    </source>
</evidence>
<reference evidence="1 2" key="1">
    <citation type="submission" date="2015-11" db="EMBL/GenBank/DDBJ databases">
        <title>Genomic analysis of 38 Legionella species identifies large and diverse effector repertoires.</title>
        <authorList>
            <person name="Burstein D."/>
            <person name="Amaro F."/>
            <person name="Zusman T."/>
            <person name="Lifshitz Z."/>
            <person name="Cohen O."/>
            <person name="Gilbert J.A."/>
            <person name="Pupko T."/>
            <person name="Shuman H.A."/>
            <person name="Segal G."/>
        </authorList>
    </citation>
    <scope>NUCLEOTIDE SEQUENCE [LARGE SCALE GENOMIC DNA]</scope>
    <source>
        <strain evidence="1 2">ATCC 43878</strain>
    </source>
</reference>
<accession>A0A0W0SNF5</accession>
<protein>
    <submittedName>
        <fullName evidence="1">Uncharacterized protein</fullName>
    </submittedName>
</protein>
<dbReference type="EMBL" id="LNXV01000008">
    <property type="protein sequence ID" value="KTC84930.1"/>
    <property type="molecule type" value="Genomic_DNA"/>
</dbReference>
<proteinExistence type="predicted"/>
<dbReference type="AlphaFoldDB" id="A0A0W0SNF5"/>
<dbReference type="PATRIC" id="fig|29422.6.peg.1203"/>